<evidence type="ECO:0000313" key="1">
    <source>
        <dbReference type="EMBL" id="KAG5611152.1"/>
    </source>
</evidence>
<proteinExistence type="predicted"/>
<reference evidence="1 2" key="1">
    <citation type="submission" date="2020-09" db="EMBL/GenBank/DDBJ databases">
        <title>De no assembly of potato wild relative species, Solanum commersonii.</title>
        <authorList>
            <person name="Cho K."/>
        </authorList>
    </citation>
    <scope>NUCLEOTIDE SEQUENCE [LARGE SCALE GENOMIC DNA]</scope>
    <source>
        <strain evidence="1">LZ3.2</strain>
        <tissue evidence="1">Leaf</tissue>
    </source>
</reference>
<sequence>VEQKIRSRKVHDLIYDMYLREIQRGKVFIMKDIVFEISDAVNRQFLNSRKMQPFKVLLTPSIHQLTDDDDKNHLLKRTRSVFFLGRFVSAFILNSDLINSSKS</sequence>
<dbReference type="AlphaFoldDB" id="A0A9J5ZH55"/>
<gene>
    <name evidence="1" type="ORF">H5410_022433</name>
</gene>
<feature type="non-terminal residue" evidence="1">
    <location>
        <position position="103"/>
    </location>
</feature>
<comment type="caution">
    <text evidence="1">The sequence shown here is derived from an EMBL/GenBank/DDBJ whole genome shotgun (WGS) entry which is preliminary data.</text>
</comment>
<dbReference type="Proteomes" id="UP000824120">
    <property type="component" value="Chromosome 4"/>
</dbReference>
<organism evidence="1 2">
    <name type="scientific">Solanum commersonii</name>
    <name type="common">Commerson's wild potato</name>
    <name type="synonym">Commerson's nightshade</name>
    <dbReference type="NCBI Taxonomy" id="4109"/>
    <lineage>
        <taxon>Eukaryota</taxon>
        <taxon>Viridiplantae</taxon>
        <taxon>Streptophyta</taxon>
        <taxon>Embryophyta</taxon>
        <taxon>Tracheophyta</taxon>
        <taxon>Spermatophyta</taxon>
        <taxon>Magnoliopsida</taxon>
        <taxon>eudicotyledons</taxon>
        <taxon>Gunneridae</taxon>
        <taxon>Pentapetalae</taxon>
        <taxon>asterids</taxon>
        <taxon>lamiids</taxon>
        <taxon>Solanales</taxon>
        <taxon>Solanaceae</taxon>
        <taxon>Solanoideae</taxon>
        <taxon>Solaneae</taxon>
        <taxon>Solanum</taxon>
    </lineage>
</organism>
<protein>
    <submittedName>
        <fullName evidence="1">Uncharacterized protein</fullName>
    </submittedName>
</protein>
<name>A0A9J5ZH55_SOLCO</name>
<dbReference type="EMBL" id="JACXVP010000004">
    <property type="protein sequence ID" value="KAG5611152.1"/>
    <property type="molecule type" value="Genomic_DNA"/>
</dbReference>
<keyword evidence="2" id="KW-1185">Reference proteome</keyword>
<evidence type="ECO:0000313" key="2">
    <source>
        <dbReference type="Proteomes" id="UP000824120"/>
    </source>
</evidence>
<accession>A0A9J5ZH55</accession>